<reference evidence="5" key="1">
    <citation type="submission" date="2018-06" db="EMBL/GenBank/DDBJ databases">
        <authorList>
            <person name="Zhirakovskaya E."/>
        </authorList>
    </citation>
    <scope>NUCLEOTIDE SEQUENCE</scope>
</reference>
<organism evidence="5">
    <name type="scientific">hydrothermal vent metagenome</name>
    <dbReference type="NCBI Taxonomy" id="652676"/>
    <lineage>
        <taxon>unclassified sequences</taxon>
        <taxon>metagenomes</taxon>
        <taxon>ecological metagenomes</taxon>
    </lineage>
</organism>
<dbReference type="Gene3D" id="1.10.10.60">
    <property type="entry name" value="Homeodomain-like"/>
    <property type="match status" value="1"/>
</dbReference>
<dbReference type="PROSITE" id="PS00041">
    <property type="entry name" value="HTH_ARAC_FAMILY_1"/>
    <property type="match status" value="1"/>
</dbReference>
<dbReference type="PANTHER" id="PTHR43280">
    <property type="entry name" value="ARAC-FAMILY TRANSCRIPTIONAL REGULATOR"/>
    <property type="match status" value="1"/>
</dbReference>
<evidence type="ECO:0000259" key="4">
    <source>
        <dbReference type="PROSITE" id="PS01124"/>
    </source>
</evidence>
<evidence type="ECO:0000256" key="1">
    <source>
        <dbReference type="ARBA" id="ARBA00023015"/>
    </source>
</evidence>
<keyword evidence="1" id="KW-0805">Transcription regulation</keyword>
<accession>A0A3B0XNU1</accession>
<evidence type="ECO:0000256" key="3">
    <source>
        <dbReference type="ARBA" id="ARBA00023163"/>
    </source>
</evidence>
<keyword evidence="2" id="KW-0238">DNA-binding</keyword>
<dbReference type="SUPFAM" id="SSF46689">
    <property type="entry name" value="Homeodomain-like"/>
    <property type="match status" value="2"/>
</dbReference>
<protein>
    <recommendedName>
        <fullName evidence="4">HTH araC/xylS-type domain-containing protein</fullName>
    </recommendedName>
</protein>
<dbReference type="InterPro" id="IPR054015">
    <property type="entry name" value="ExsA-like_N"/>
</dbReference>
<dbReference type="InterPro" id="IPR009057">
    <property type="entry name" value="Homeodomain-like_sf"/>
</dbReference>
<dbReference type="Pfam" id="PF12833">
    <property type="entry name" value="HTH_18"/>
    <property type="match status" value="1"/>
</dbReference>
<dbReference type="PROSITE" id="PS01124">
    <property type="entry name" value="HTH_ARAC_FAMILY_2"/>
    <property type="match status" value="1"/>
</dbReference>
<feature type="domain" description="HTH araC/xylS-type" evidence="4">
    <location>
        <begin position="186"/>
        <end position="284"/>
    </location>
</feature>
<dbReference type="GO" id="GO:0043565">
    <property type="term" value="F:sequence-specific DNA binding"/>
    <property type="evidence" value="ECO:0007669"/>
    <property type="project" value="InterPro"/>
</dbReference>
<name>A0A3B0XNU1_9ZZZZ</name>
<dbReference type="InterPro" id="IPR018060">
    <property type="entry name" value="HTH_AraC"/>
</dbReference>
<dbReference type="GO" id="GO:0003700">
    <property type="term" value="F:DNA-binding transcription factor activity"/>
    <property type="evidence" value="ECO:0007669"/>
    <property type="project" value="InterPro"/>
</dbReference>
<dbReference type="SMART" id="SM00342">
    <property type="entry name" value="HTH_ARAC"/>
    <property type="match status" value="1"/>
</dbReference>
<proteinExistence type="predicted"/>
<dbReference type="Pfam" id="PF22200">
    <property type="entry name" value="ExsA_N"/>
    <property type="match status" value="1"/>
</dbReference>
<evidence type="ECO:0000256" key="2">
    <source>
        <dbReference type="ARBA" id="ARBA00023125"/>
    </source>
</evidence>
<dbReference type="InterPro" id="IPR018062">
    <property type="entry name" value="HTH_AraC-typ_CS"/>
</dbReference>
<sequence>MLLELIPDQLYRLPNIKTLLRNDNSVIFYKILREDLIDKEMYLSTVAILYVLKGQQIISNYDGKKVVVEAGQLLYLSKEMYIVSDFVRKEGVFEAVIFFFDDKFIENKCHHSRREEKPANSIPTLQSNTQINKYIHSLLDIYLNANNSSELLDVKLLELLALIKLHEGGGVFLSSFYAHSLPDEKRDIREFMKSNYLKNLKVGDYALLTGRSKSTFIREFKKLYNATPNQWLIEQRLEKAHHILMSSNMSVTDTAFEVGYENVSHFITAYKKKFKATPKQSRGEALTRISY</sequence>
<dbReference type="AlphaFoldDB" id="A0A3B0XNU1"/>
<keyword evidence="3" id="KW-0804">Transcription</keyword>
<dbReference type="PANTHER" id="PTHR43280:SF2">
    <property type="entry name" value="HTH-TYPE TRANSCRIPTIONAL REGULATOR EXSA"/>
    <property type="match status" value="1"/>
</dbReference>
<evidence type="ECO:0000313" key="5">
    <source>
        <dbReference type="EMBL" id="VAW70145.1"/>
    </source>
</evidence>
<gene>
    <name evidence="5" type="ORF">MNBD_GAMMA10-2599</name>
</gene>
<dbReference type="EMBL" id="UOFJ01000499">
    <property type="protein sequence ID" value="VAW70145.1"/>
    <property type="molecule type" value="Genomic_DNA"/>
</dbReference>